<proteinExistence type="predicted"/>
<accession>A0A6B3NNA1</accession>
<organism evidence="2">
    <name type="scientific">Symploca sp. SIO1C4</name>
    <dbReference type="NCBI Taxonomy" id="2607765"/>
    <lineage>
        <taxon>Bacteria</taxon>
        <taxon>Bacillati</taxon>
        <taxon>Cyanobacteriota</taxon>
        <taxon>Cyanophyceae</taxon>
        <taxon>Coleofasciculales</taxon>
        <taxon>Coleofasciculaceae</taxon>
        <taxon>Symploca</taxon>
    </lineage>
</organism>
<keyword evidence="1" id="KW-0472">Membrane</keyword>
<keyword evidence="1" id="KW-1133">Transmembrane helix</keyword>
<reference evidence="2" key="1">
    <citation type="submission" date="2019-11" db="EMBL/GenBank/DDBJ databases">
        <title>Genomic insights into an expanded diversity of filamentous marine cyanobacteria reveals the extraordinary biosynthetic potential of Moorea and Okeania.</title>
        <authorList>
            <person name="Ferreira Leao T."/>
            <person name="Wang M."/>
            <person name="Moss N."/>
            <person name="Da Silva R."/>
            <person name="Sanders J."/>
            <person name="Nurk S."/>
            <person name="Gurevich A."/>
            <person name="Humphrey G."/>
            <person name="Reher R."/>
            <person name="Zhu Q."/>
            <person name="Belda-Ferre P."/>
            <person name="Glukhov E."/>
            <person name="Rex R."/>
            <person name="Dorrestein P.C."/>
            <person name="Knight R."/>
            <person name="Pevzner P."/>
            <person name="Gerwick W.H."/>
            <person name="Gerwick L."/>
        </authorList>
    </citation>
    <scope>NUCLEOTIDE SEQUENCE</scope>
    <source>
        <strain evidence="2">SIO1C4</strain>
    </source>
</reference>
<dbReference type="AlphaFoldDB" id="A0A6B3NNA1"/>
<sequence length="121" mass="13086">MYYLSEPPYFLIVVGLLIGITSGAAFEATLKQKVKQWSNDPSSNQLNQAQGLQLLLPFLGIAAGVCLFLTSGLEAFGFPAWLSFSVSMSLTFLIGSLIWSQLGKLLIQLEQGGSRALDLDT</sequence>
<protein>
    <submittedName>
        <fullName evidence="2">Uncharacterized protein</fullName>
    </submittedName>
</protein>
<name>A0A6B3NNA1_9CYAN</name>
<feature type="transmembrane region" description="Helical" evidence="1">
    <location>
        <begin position="12"/>
        <end position="30"/>
    </location>
</feature>
<feature type="transmembrane region" description="Helical" evidence="1">
    <location>
        <begin position="51"/>
        <end position="72"/>
    </location>
</feature>
<evidence type="ECO:0000313" key="2">
    <source>
        <dbReference type="EMBL" id="NER31021.1"/>
    </source>
</evidence>
<comment type="caution">
    <text evidence="2">The sequence shown here is derived from an EMBL/GenBank/DDBJ whole genome shotgun (WGS) entry which is preliminary data.</text>
</comment>
<keyword evidence="1" id="KW-0812">Transmembrane</keyword>
<gene>
    <name evidence="2" type="ORF">F6J89_26235</name>
</gene>
<evidence type="ECO:0000256" key="1">
    <source>
        <dbReference type="SAM" id="Phobius"/>
    </source>
</evidence>
<feature type="transmembrane region" description="Helical" evidence="1">
    <location>
        <begin position="78"/>
        <end position="99"/>
    </location>
</feature>
<dbReference type="EMBL" id="JAAHFQ010000702">
    <property type="protein sequence ID" value="NER31021.1"/>
    <property type="molecule type" value="Genomic_DNA"/>
</dbReference>